<organism evidence="1 2">
    <name type="scientific">Dokdonia pacifica</name>
    <dbReference type="NCBI Taxonomy" id="1627892"/>
    <lineage>
        <taxon>Bacteria</taxon>
        <taxon>Pseudomonadati</taxon>
        <taxon>Bacteroidota</taxon>
        <taxon>Flavobacteriia</taxon>
        <taxon>Flavobacteriales</taxon>
        <taxon>Flavobacteriaceae</taxon>
        <taxon>Dokdonia</taxon>
    </lineage>
</organism>
<evidence type="ECO:0008006" key="3">
    <source>
        <dbReference type="Google" id="ProtNLM"/>
    </source>
</evidence>
<gene>
    <name evidence="1" type="ORF">SAMN06265376_105136</name>
</gene>
<evidence type="ECO:0000313" key="2">
    <source>
        <dbReference type="Proteomes" id="UP000198379"/>
    </source>
</evidence>
<protein>
    <recommendedName>
        <fullName evidence="3">DUF3179 domain-containing protein</fullName>
    </recommendedName>
</protein>
<keyword evidence="2" id="KW-1185">Reference proteome</keyword>
<dbReference type="AlphaFoldDB" id="A0A239ATW0"/>
<dbReference type="EMBL" id="FZNY01000005">
    <property type="protein sequence ID" value="SNR99125.1"/>
    <property type="molecule type" value="Genomic_DNA"/>
</dbReference>
<dbReference type="InterPro" id="IPR021516">
    <property type="entry name" value="DUF3179"/>
</dbReference>
<evidence type="ECO:0000313" key="1">
    <source>
        <dbReference type="EMBL" id="SNR99125.1"/>
    </source>
</evidence>
<dbReference type="Proteomes" id="UP000198379">
    <property type="component" value="Unassembled WGS sequence"/>
</dbReference>
<dbReference type="Pfam" id="PF11376">
    <property type="entry name" value="DUF3179"/>
    <property type="match status" value="1"/>
</dbReference>
<reference evidence="1 2" key="1">
    <citation type="submission" date="2017-06" db="EMBL/GenBank/DDBJ databases">
        <authorList>
            <person name="Kim H.J."/>
            <person name="Triplett B.A."/>
        </authorList>
    </citation>
    <scope>NUCLEOTIDE SEQUENCE [LARGE SCALE GENOMIC DNA]</scope>
    <source>
        <strain evidence="1 2">DSM 25597</strain>
    </source>
</reference>
<accession>A0A239ATW0</accession>
<sequence length="451" mass="51765">MLFVGVLVVLPTHLPLRAQEVSPNSDIHYFLDIVTTSSRTTQEKALKTIEKKWKPEYEIMALEVMYFGYSTDVGLKMALLLQKKTGQNFGLDFNKWYEYIWSKEQKILPEYAYFKSQLHKSLDAKFENYFQGRQETSLIRMDEIRWGGVQQDGIPPLRDPAMIPAKQASYLEDDHVVFGIEVNGDARAYPKRILAWHEMFVDEVGGIPVTGVYCTLCGTVILYKSEVNGIVHQMGTSGFLYRSNKLMYDQATQSLWSTLEGKPVVGPLVGKGIQMDYLSVVTTTWGEWKKRHPETQVLSLNTGYQRDYGEGVAYQAYFADDNLMFNVPSVDGKLKNKQSILAIRLPEYPEQPLAISVKYLKKHPIYQSTIEDTRFVVFTDKTGANRVYDATNLNFKKYNQQSTATDARGETWTLYEDRIENASGEVRPRIHTFNAFWFGWQAAYPDTKLVK</sequence>
<name>A0A239ATW0_9FLAO</name>
<proteinExistence type="predicted"/>